<organism evidence="1">
    <name type="scientific">Anguilla anguilla</name>
    <name type="common">European freshwater eel</name>
    <name type="synonym">Muraena anguilla</name>
    <dbReference type="NCBI Taxonomy" id="7936"/>
    <lineage>
        <taxon>Eukaryota</taxon>
        <taxon>Metazoa</taxon>
        <taxon>Chordata</taxon>
        <taxon>Craniata</taxon>
        <taxon>Vertebrata</taxon>
        <taxon>Euteleostomi</taxon>
        <taxon>Actinopterygii</taxon>
        <taxon>Neopterygii</taxon>
        <taxon>Teleostei</taxon>
        <taxon>Anguilliformes</taxon>
        <taxon>Anguillidae</taxon>
        <taxon>Anguilla</taxon>
    </lineage>
</organism>
<protein>
    <submittedName>
        <fullName evidence="1">Uncharacterized protein</fullName>
    </submittedName>
</protein>
<evidence type="ECO:0000313" key="1">
    <source>
        <dbReference type="EMBL" id="JAH78352.1"/>
    </source>
</evidence>
<sequence length="19" mass="2138">MVVGGKRKILVLVRNRTTP</sequence>
<proteinExistence type="predicted"/>
<accession>A0A0E9VJX0</accession>
<name>A0A0E9VJX0_ANGAN</name>
<reference evidence="1" key="1">
    <citation type="submission" date="2014-11" db="EMBL/GenBank/DDBJ databases">
        <authorList>
            <person name="Amaro Gonzalez C."/>
        </authorList>
    </citation>
    <scope>NUCLEOTIDE SEQUENCE</scope>
</reference>
<dbReference type="EMBL" id="GBXM01030225">
    <property type="protein sequence ID" value="JAH78352.1"/>
    <property type="molecule type" value="Transcribed_RNA"/>
</dbReference>
<reference evidence="1" key="2">
    <citation type="journal article" date="2015" name="Fish Shellfish Immunol.">
        <title>Early steps in the European eel (Anguilla anguilla)-Vibrio vulnificus interaction in the gills: Role of the RtxA13 toxin.</title>
        <authorList>
            <person name="Callol A."/>
            <person name="Pajuelo D."/>
            <person name="Ebbesson L."/>
            <person name="Teles M."/>
            <person name="MacKenzie S."/>
            <person name="Amaro C."/>
        </authorList>
    </citation>
    <scope>NUCLEOTIDE SEQUENCE</scope>
</reference>
<dbReference type="AlphaFoldDB" id="A0A0E9VJX0"/>